<evidence type="ECO:0000313" key="2">
    <source>
        <dbReference type="EMBL" id="EDZ39094.1"/>
    </source>
</evidence>
<sequence length="160" mass="18434">MSVLIPPFLSIGSFSIILHKGDEKNFKEFFWFLVIVVFGFIVMRSLSTQFLSDDYFKWMRYGQVPVQIVQPLRPNEIGPVPYFTGMLLFNSGSELYVTDLTVSKNFKKCTKKSLTENSPCITLNKKKIFSNSLSNSNLIKTKESPIVRIAYKNLEDIPRF</sequence>
<reference evidence="2" key="2">
    <citation type="journal article" date="2008" name="PLoS Biol.">
        <title>Population genomic analysis of strain variation in Leptospirillum group II bacteria involved in acid mine drainage formation.</title>
        <authorList>
            <person name="Simmons S.L."/>
            <person name="Dibartolo G."/>
            <person name="Denef V.J."/>
            <person name="Goltsman D.S."/>
            <person name="Thelen M.P."/>
            <person name="Banfield J.F."/>
        </authorList>
    </citation>
    <scope>NUCLEOTIDE SEQUENCE [LARGE SCALE GENOMIC DNA]</scope>
</reference>
<accession>B6APA8</accession>
<gene>
    <name evidence="2" type="ORF">CGL2_11226012</name>
</gene>
<feature type="transmembrane region" description="Helical" evidence="1">
    <location>
        <begin position="29"/>
        <end position="51"/>
    </location>
</feature>
<dbReference type="EMBL" id="DS995260">
    <property type="protein sequence ID" value="EDZ39094.1"/>
    <property type="molecule type" value="Genomic_DNA"/>
</dbReference>
<reference evidence="2" key="1">
    <citation type="journal article" date="2004" name="Nature">
        <title>Community structure and metabolism through reconstruction of microbial genomes from the environment.</title>
        <authorList>
            <person name="Tyson G.W."/>
            <person name="Chapman J."/>
            <person name="Hugenholtz P."/>
            <person name="Allen E.E."/>
            <person name="Ram R.J."/>
            <person name="Richardson P.M."/>
            <person name="Solovyev V.V."/>
            <person name="Rubin E.M."/>
            <person name="Rokhsar D.S."/>
            <person name="Banfield J.F."/>
        </authorList>
    </citation>
    <scope>NUCLEOTIDE SEQUENCE [LARGE SCALE GENOMIC DNA]</scope>
</reference>
<organism evidence="2">
    <name type="scientific">Leptospirillum sp. Group II '5-way CG'</name>
    <dbReference type="NCBI Taxonomy" id="419541"/>
    <lineage>
        <taxon>Bacteria</taxon>
        <taxon>Pseudomonadati</taxon>
        <taxon>Nitrospirota</taxon>
        <taxon>Nitrospiria</taxon>
        <taxon>Nitrospirales</taxon>
        <taxon>Nitrospiraceae</taxon>
        <taxon>Leptospirillum</taxon>
    </lineage>
</organism>
<proteinExistence type="predicted"/>
<keyword evidence="1" id="KW-0472">Membrane</keyword>
<evidence type="ECO:0000256" key="1">
    <source>
        <dbReference type="SAM" id="Phobius"/>
    </source>
</evidence>
<keyword evidence="1" id="KW-0812">Transmembrane</keyword>
<protein>
    <submittedName>
        <fullName evidence="2">Uncharacterized protein</fullName>
    </submittedName>
</protein>
<keyword evidence="1" id="KW-1133">Transmembrane helix</keyword>
<dbReference type="AlphaFoldDB" id="B6APA8"/>
<name>B6APA8_9BACT</name>